<evidence type="ECO:0000256" key="1">
    <source>
        <dbReference type="ARBA" id="ARBA00022723"/>
    </source>
</evidence>
<keyword evidence="5" id="KW-0808">Transferase</keyword>
<keyword evidence="6" id="KW-1185">Reference proteome</keyword>
<dbReference type="RefSeq" id="WP_002705554.1">
    <property type="nucleotide sequence ID" value="NZ_AAWS01000083.1"/>
</dbReference>
<evidence type="ECO:0000313" key="6">
    <source>
        <dbReference type="Proteomes" id="UP000004095"/>
    </source>
</evidence>
<evidence type="ECO:0000256" key="2">
    <source>
        <dbReference type="ARBA" id="ARBA00022771"/>
    </source>
</evidence>
<comment type="caution">
    <text evidence="5">The sequence shown here is derived from an EMBL/GenBank/DDBJ whole genome shotgun (WGS) entry which is preliminary data.</text>
</comment>
<dbReference type="Gene3D" id="3.90.580.10">
    <property type="entry name" value="Zinc finger, CHC2-type domain"/>
    <property type="match status" value="1"/>
</dbReference>
<dbReference type="GO" id="GO:0005737">
    <property type="term" value="C:cytoplasm"/>
    <property type="evidence" value="ECO:0007669"/>
    <property type="project" value="TreeGrafter"/>
</dbReference>
<organism evidence="5 6">
    <name type="scientific">Microscilla marina ATCC 23134</name>
    <dbReference type="NCBI Taxonomy" id="313606"/>
    <lineage>
        <taxon>Bacteria</taxon>
        <taxon>Pseudomonadati</taxon>
        <taxon>Bacteroidota</taxon>
        <taxon>Cytophagia</taxon>
        <taxon>Cytophagales</taxon>
        <taxon>Microscillaceae</taxon>
        <taxon>Microscilla</taxon>
    </lineage>
</organism>
<dbReference type="EC" id="2.7.7.-" evidence="5"/>
<dbReference type="InterPro" id="IPR002694">
    <property type="entry name" value="Znf_CHC2"/>
</dbReference>
<keyword evidence="5" id="KW-0548">Nucleotidyltransferase</keyword>
<proteinExistence type="predicted"/>
<name>A1ZZV6_MICM2</name>
<dbReference type="Pfam" id="PF13155">
    <property type="entry name" value="Toprim_2"/>
    <property type="match status" value="1"/>
</dbReference>
<dbReference type="SMART" id="SM00400">
    <property type="entry name" value="ZnF_CHCC"/>
    <property type="match status" value="1"/>
</dbReference>
<dbReference type="Proteomes" id="UP000004095">
    <property type="component" value="Unassembled WGS sequence"/>
</dbReference>
<dbReference type="AlphaFoldDB" id="A1ZZV6"/>
<keyword evidence="1" id="KW-0479">Metal-binding</keyword>
<dbReference type="GO" id="GO:0006269">
    <property type="term" value="P:DNA replication, synthesis of primer"/>
    <property type="evidence" value="ECO:0007669"/>
    <property type="project" value="TreeGrafter"/>
</dbReference>
<evidence type="ECO:0000256" key="3">
    <source>
        <dbReference type="ARBA" id="ARBA00022833"/>
    </source>
</evidence>
<dbReference type="GO" id="GO:0003677">
    <property type="term" value="F:DNA binding"/>
    <property type="evidence" value="ECO:0007669"/>
    <property type="project" value="InterPro"/>
</dbReference>
<keyword evidence="3" id="KW-0862">Zinc</keyword>
<keyword evidence="2" id="KW-0863">Zinc-finger</keyword>
<dbReference type="SUPFAM" id="SSF57783">
    <property type="entry name" value="Zinc beta-ribbon"/>
    <property type="match status" value="1"/>
</dbReference>
<dbReference type="Gene3D" id="3.40.1360.10">
    <property type="match status" value="1"/>
</dbReference>
<dbReference type="InterPro" id="IPR050219">
    <property type="entry name" value="DnaG_primase"/>
</dbReference>
<sequence>MTISDIKQNLSITTVLAHYGLSVNGNNRMCCPFHDDKKPSMEVFPKSDTVFCFSSNCEVHGKPIDVIDFVMHQEKLSKHEAILKCKSLLGATGGVGASAVAQAQPVVSEKSRIKTMTAVFAHFQKSFAQSKAAQAYMQNRGLERIQEVGFHDGTLSKPLRAGLEALGITSAWGRGCVIFPLKNAQGEIVSFYGRSISNNGDQRHFYSKDRKGLYPAYPDLQGTKYLVLTESVIDAASFPVDDAATAVLALYGTNGLTPAHKQLVVQMPHLEEIYLFFDGDDAGRKALKSRADELWKVWMHGSSATTQTISSVPTPEGRM</sequence>
<dbReference type="PANTHER" id="PTHR30313:SF2">
    <property type="entry name" value="DNA PRIMASE"/>
    <property type="match status" value="1"/>
</dbReference>
<feature type="domain" description="Zinc finger CHC2-type" evidence="4">
    <location>
        <begin position="27"/>
        <end position="86"/>
    </location>
</feature>
<dbReference type="SUPFAM" id="SSF56731">
    <property type="entry name" value="DNA primase core"/>
    <property type="match status" value="1"/>
</dbReference>
<dbReference type="Pfam" id="PF01807">
    <property type="entry name" value="Zn_ribbon_DnaG"/>
    <property type="match status" value="1"/>
</dbReference>
<protein>
    <submittedName>
        <fullName evidence="5">DNA primase, putative</fullName>
        <ecNumber evidence="5">2.7.7.-</ecNumber>
    </submittedName>
</protein>
<dbReference type="GO" id="GO:0008270">
    <property type="term" value="F:zinc ion binding"/>
    <property type="evidence" value="ECO:0007669"/>
    <property type="project" value="UniProtKB-KW"/>
</dbReference>
<dbReference type="PANTHER" id="PTHR30313">
    <property type="entry name" value="DNA PRIMASE"/>
    <property type="match status" value="1"/>
</dbReference>
<dbReference type="InterPro" id="IPR036977">
    <property type="entry name" value="DNA_primase_Znf_CHC2"/>
</dbReference>
<evidence type="ECO:0000259" key="4">
    <source>
        <dbReference type="SMART" id="SM00400"/>
    </source>
</evidence>
<dbReference type="EMBL" id="AAWS01000083">
    <property type="protein sequence ID" value="EAY24072.1"/>
    <property type="molecule type" value="Genomic_DNA"/>
</dbReference>
<reference evidence="5 6" key="1">
    <citation type="submission" date="2007-01" db="EMBL/GenBank/DDBJ databases">
        <authorList>
            <person name="Haygood M."/>
            <person name="Podell S."/>
            <person name="Anderson C."/>
            <person name="Hopkinson B."/>
            <person name="Roe K."/>
            <person name="Barbeau K."/>
            <person name="Gaasterland T."/>
            <person name="Ferriera S."/>
            <person name="Johnson J."/>
            <person name="Kravitz S."/>
            <person name="Beeson K."/>
            <person name="Sutton G."/>
            <person name="Rogers Y.-H."/>
            <person name="Friedman R."/>
            <person name="Frazier M."/>
            <person name="Venter J.C."/>
        </authorList>
    </citation>
    <scope>NUCLEOTIDE SEQUENCE [LARGE SCALE GENOMIC DNA]</scope>
    <source>
        <strain evidence="5 6">ATCC 23134</strain>
    </source>
</reference>
<evidence type="ECO:0000313" key="5">
    <source>
        <dbReference type="EMBL" id="EAY24072.1"/>
    </source>
</evidence>
<dbReference type="GO" id="GO:0003899">
    <property type="term" value="F:DNA-directed RNA polymerase activity"/>
    <property type="evidence" value="ECO:0007669"/>
    <property type="project" value="InterPro"/>
</dbReference>
<accession>A1ZZV6</accession>
<gene>
    <name evidence="5" type="ORF">M23134_02692</name>
</gene>